<comment type="caution">
    <text evidence="1">The sequence shown here is derived from an EMBL/GenBank/DDBJ whole genome shotgun (WGS) entry which is preliminary data.</text>
</comment>
<accession>A0ABW1HGK5</accession>
<gene>
    <name evidence="1" type="ORF">ACFPZ4_03945</name>
</gene>
<dbReference type="InterPro" id="IPR011990">
    <property type="entry name" value="TPR-like_helical_dom_sf"/>
</dbReference>
<dbReference type="Proteomes" id="UP001596207">
    <property type="component" value="Unassembled WGS sequence"/>
</dbReference>
<dbReference type="RefSeq" id="WP_377536291.1">
    <property type="nucleotide sequence ID" value="NZ_JBHSQQ010000011.1"/>
</dbReference>
<keyword evidence="2" id="KW-1185">Reference proteome</keyword>
<dbReference type="Pfam" id="PF13424">
    <property type="entry name" value="TPR_12"/>
    <property type="match status" value="2"/>
</dbReference>
<name>A0ABW1HGK5_9ACTN</name>
<sequence length="167" mass="18774">MYDRLGDWQQALEFSSQALLITRQIGDRAGEAAIINNIGSVCAGLGNRQQALEFFTQALLITREIGDQAGEATALNNIGGMHRGRWALDYYHLALTIVREVADHAGEATTRHNIARIHWEVGDLDQAIQELEHVVDLRRKVDHPELEADVAVLEQLRRQRAENQRST</sequence>
<proteinExistence type="predicted"/>
<organism evidence="1 2">
    <name type="scientific">Micromonospora harpali</name>
    <dbReference type="NCBI Taxonomy" id="1490225"/>
    <lineage>
        <taxon>Bacteria</taxon>
        <taxon>Bacillati</taxon>
        <taxon>Actinomycetota</taxon>
        <taxon>Actinomycetes</taxon>
        <taxon>Micromonosporales</taxon>
        <taxon>Micromonosporaceae</taxon>
        <taxon>Micromonospora</taxon>
    </lineage>
</organism>
<dbReference type="SMART" id="SM00028">
    <property type="entry name" value="TPR"/>
    <property type="match status" value="2"/>
</dbReference>
<evidence type="ECO:0000313" key="1">
    <source>
        <dbReference type="EMBL" id="MFC5940627.1"/>
    </source>
</evidence>
<reference evidence="2" key="1">
    <citation type="journal article" date="2019" name="Int. J. Syst. Evol. Microbiol.">
        <title>The Global Catalogue of Microorganisms (GCM) 10K type strain sequencing project: providing services to taxonomists for standard genome sequencing and annotation.</title>
        <authorList>
            <consortium name="The Broad Institute Genomics Platform"/>
            <consortium name="The Broad Institute Genome Sequencing Center for Infectious Disease"/>
            <person name="Wu L."/>
            <person name="Ma J."/>
        </authorList>
    </citation>
    <scope>NUCLEOTIDE SEQUENCE [LARGE SCALE GENOMIC DNA]</scope>
    <source>
        <strain evidence="2">CGMCC 4.7173</strain>
    </source>
</reference>
<dbReference type="PANTHER" id="PTHR10098">
    <property type="entry name" value="RAPSYN-RELATED"/>
    <property type="match status" value="1"/>
</dbReference>
<protein>
    <submittedName>
        <fullName evidence="1">Tetratricopeptide repeat protein</fullName>
    </submittedName>
</protein>
<dbReference type="EMBL" id="JBHSQQ010000011">
    <property type="protein sequence ID" value="MFC5940627.1"/>
    <property type="molecule type" value="Genomic_DNA"/>
</dbReference>
<dbReference type="Gene3D" id="1.25.40.10">
    <property type="entry name" value="Tetratricopeptide repeat domain"/>
    <property type="match status" value="2"/>
</dbReference>
<dbReference type="InterPro" id="IPR019734">
    <property type="entry name" value="TPR_rpt"/>
</dbReference>
<evidence type="ECO:0000313" key="2">
    <source>
        <dbReference type="Proteomes" id="UP001596207"/>
    </source>
</evidence>
<dbReference type="PANTHER" id="PTHR10098:SF108">
    <property type="entry name" value="TETRATRICOPEPTIDE REPEAT PROTEIN 28"/>
    <property type="match status" value="1"/>
</dbReference>
<dbReference type="SUPFAM" id="SSF48452">
    <property type="entry name" value="TPR-like"/>
    <property type="match status" value="1"/>
</dbReference>